<proteinExistence type="predicted"/>
<dbReference type="AlphaFoldDB" id="X0UK19"/>
<evidence type="ECO:0000313" key="2">
    <source>
        <dbReference type="EMBL" id="GAG06154.1"/>
    </source>
</evidence>
<sequence length="105" mass="11770">MGSHLVEAHRRKSRPTKAISSNHLRAMNTAQTDTHAGSQGSRCTRGISVLLDPAALGQVSRPLSVYHTRPGWWRSHVNPLTKLLAEGHKNVKLDRAQWRTLCTWI</sequence>
<evidence type="ECO:0000256" key="1">
    <source>
        <dbReference type="SAM" id="MobiDB-lite"/>
    </source>
</evidence>
<accession>X0UK19</accession>
<protein>
    <submittedName>
        <fullName evidence="2">Uncharacterized protein</fullName>
    </submittedName>
</protein>
<feature type="non-terminal residue" evidence="2">
    <location>
        <position position="105"/>
    </location>
</feature>
<gene>
    <name evidence="2" type="ORF">S01H1_42362</name>
</gene>
<name>X0UK19_9ZZZZ</name>
<organism evidence="2">
    <name type="scientific">marine sediment metagenome</name>
    <dbReference type="NCBI Taxonomy" id="412755"/>
    <lineage>
        <taxon>unclassified sequences</taxon>
        <taxon>metagenomes</taxon>
        <taxon>ecological metagenomes</taxon>
    </lineage>
</organism>
<feature type="compositionally biased region" description="Polar residues" evidence="1">
    <location>
        <begin position="18"/>
        <end position="41"/>
    </location>
</feature>
<reference evidence="2" key="1">
    <citation type="journal article" date="2014" name="Front. Microbiol.">
        <title>High frequency of phylogenetically diverse reductive dehalogenase-homologous genes in deep subseafloor sedimentary metagenomes.</title>
        <authorList>
            <person name="Kawai M."/>
            <person name="Futagami T."/>
            <person name="Toyoda A."/>
            <person name="Takaki Y."/>
            <person name="Nishi S."/>
            <person name="Hori S."/>
            <person name="Arai W."/>
            <person name="Tsubouchi T."/>
            <person name="Morono Y."/>
            <person name="Uchiyama I."/>
            <person name="Ito T."/>
            <person name="Fujiyama A."/>
            <person name="Inagaki F."/>
            <person name="Takami H."/>
        </authorList>
    </citation>
    <scope>NUCLEOTIDE SEQUENCE</scope>
    <source>
        <strain evidence="2">Expedition CK06-06</strain>
    </source>
</reference>
<dbReference type="EMBL" id="BARS01026935">
    <property type="protein sequence ID" value="GAG06154.1"/>
    <property type="molecule type" value="Genomic_DNA"/>
</dbReference>
<comment type="caution">
    <text evidence="2">The sequence shown here is derived from an EMBL/GenBank/DDBJ whole genome shotgun (WGS) entry which is preliminary data.</text>
</comment>
<feature type="region of interest" description="Disordered" evidence="1">
    <location>
        <begin position="1"/>
        <end position="41"/>
    </location>
</feature>